<dbReference type="PANTHER" id="PTHR23113:SF327">
    <property type="entry name" value="EXCHANGE PROTEIN DIRECTLY ACTIVATED BY CAMP, ISOFORM E"/>
    <property type="match status" value="1"/>
</dbReference>
<dbReference type="InterPro" id="IPR023578">
    <property type="entry name" value="Ras_GEF_dom_sf"/>
</dbReference>
<accession>A0A7R9CGQ1</accession>
<dbReference type="PANTHER" id="PTHR23113">
    <property type="entry name" value="GUANINE NUCLEOTIDE EXCHANGE FACTOR"/>
    <property type="match status" value="1"/>
</dbReference>
<evidence type="ECO:0000313" key="1">
    <source>
        <dbReference type="EMBL" id="CAD7395733.1"/>
    </source>
</evidence>
<organism evidence="1">
    <name type="scientific">Timema cristinae</name>
    <name type="common">Walking stick</name>
    <dbReference type="NCBI Taxonomy" id="61476"/>
    <lineage>
        <taxon>Eukaryota</taxon>
        <taxon>Metazoa</taxon>
        <taxon>Ecdysozoa</taxon>
        <taxon>Arthropoda</taxon>
        <taxon>Hexapoda</taxon>
        <taxon>Insecta</taxon>
        <taxon>Pterygota</taxon>
        <taxon>Neoptera</taxon>
        <taxon>Polyneoptera</taxon>
        <taxon>Phasmatodea</taxon>
        <taxon>Timematodea</taxon>
        <taxon>Timematoidea</taxon>
        <taxon>Timematidae</taxon>
        <taxon>Timema</taxon>
    </lineage>
</organism>
<dbReference type="AlphaFoldDB" id="A0A7R9CGQ1"/>
<dbReference type="InterPro" id="IPR008937">
    <property type="entry name" value="Ras-like_GEF"/>
</dbReference>
<dbReference type="GO" id="GO:0005886">
    <property type="term" value="C:plasma membrane"/>
    <property type="evidence" value="ECO:0007669"/>
    <property type="project" value="TreeGrafter"/>
</dbReference>
<sequence>MATLNIISEGTVGLMEISFIIVLSQLTVAKFPRSQLCLKVVFYDMTFTHEGNKTCIDGLINFEKMHMLAQTMRTIRYCRSRHLGKMGNLFHYSLAMLMARLYLHYWLESRDRSVLEPPSPKSEGDVRAYISCLRINDNQRMLTSLSQKLEPRRS</sequence>
<dbReference type="SUPFAM" id="SSF48366">
    <property type="entry name" value="Ras GEF"/>
    <property type="match status" value="1"/>
</dbReference>
<dbReference type="EMBL" id="OC317252">
    <property type="protein sequence ID" value="CAD7395733.1"/>
    <property type="molecule type" value="Genomic_DNA"/>
</dbReference>
<dbReference type="InterPro" id="IPR036964">
    <property type="entry name" value="RASGEF_cat_dom_sf"/>
</dbReference>
<proteinExistence type="predicted"/>
<dbReference type="Gene3D" id="1.10.840.10">
    <property type="entry name" value="Ras guanine-nucleotide exchange factors catalytic domain"/>
    <property type="match status" value="1"/>
</dbReference>
<name>A0A7R9CGQ1_TIMCR</name>
<protein>
    <submittedName>
        <fullName evidence="1">Uncharacterized protein</fullName>
    </submittedName>
</protein>
<dbReference type="GO" id="GO:0005085">
    <property type="term" value="F:guanyl-nucleotide exchange factor activity"/>
    <property type="evidence" value="ECO:0007669"/>
    <property type="project" value="InterPro"/>
</dbReference>
<dbReference type="GO" id="GO:0007265">
    <property type="term" value="P:Ras protein signal transduction"/>
    <property type="evidence" value="ECO:0007669"/>
    <property type="project" value="TreeGrafter"/>
</dbReference>
<gene>
    <name evidence="1" type="ORF">TCEB3V08_LOCUS3294</name>
</gene>
<reference evidence="1" key="1">
    <citation type="submission" date="2020-11" db="EMBL/GenBank/DDBJ databases">
        <authorList>
            <person name="Tran Van P."/>
        </authorList>
    </citation>
    <scope>NUCLEOTIDE SEQUENCE</scope>
</reference>